<organism>
    <name type="scientific">Serpula lacrymans var. lacrymans (strain S7.9)</name>
    <name type="common">Dry rot fungus</name>
    <dbReference type="NCBI Taxonomy" id="578457"/>
    <lineage>
        <taxon>Eukaryota</taxon>
        <taxon>Fungi</taxon>
        <taxon>Dikarya</taxon>
        <taxon>Basidiomycota</taxon>
        <taxon>Agaricomycotina</taxon>
        <taxon>Agaricomycetes</taxon>
        <taxon>Agaricomycetidae</taxon>
        <taxon>Boletales</taxon>
        <taxon>Coniophorineae</taxon>
        <taxon>Serpulaceae</taxon>
        <taxon>Serpula</taxon>
    </lineage>
</organism>
<reference evidence="1" key="1">
    <citation type="submission" date="2011-04" db="EMBL/GenBank/DDBJ databases">
        <title>Evolution of plant cell wall degrading machinery underlies the functional diversity of forest fungi.</title>
        <authorList>
            <consortium name="US DOE Joint Genome Institute (JGI-PGF)"/>
            <person name="Eastwood D.C."/>
            <person name="Floudas D."/>
            <person name="Binder M."/>
            <person name="Majcherczyk A."/>
            <person name="Schneider P."/>
            <person name="Aerts A."/>
            <person name="Asiegbu F.O."/>
            <person name="Baker S.E."/>
            <person name="Barry K."/>
            <person name="Bendiksby M."/>
            <person name="Blumentritt M."/>
            <person name="Coutinho P.M."/>
            <person name="Cullen D."/>
            <person name="Cullen D."/>
            <person name="Gathman A."/>
            <person name="Goodell B."/>
            <person name="Henrissat B."/>
            <person name="Ihrmark K."/>
            <person name="Kauserud H."/>
            <person name="Kohler A."/>
            <person name="LaButti K."/>
            <person name="Lapidus A."/>
            <person name="Lavin J.L."/>
            <person name="Lee Y.-H."/>
            <person name="Lindquist E."/>
            <person name="Lilly W."/>
            <person name="Lucas S."/>
            <person name="Morin E."/>
            <person name="Murat C."/>
            <person name="Oguiza J.A."/>
            <person name="Park J."/>
            <person name="Pisabarro A.G."/>
            <person name="Riley R."/>
            <person name="Rosling A."/>
            <person name="Salamov A."/>
            <person name="Schmidt O."/>
            <person name="Schmutz J."/>
            <person name="Skrede I."/>
            <person name="Stenlid J."/>
            <person name="Wiebenga A."/>
            <person name="Xie X."/>
            <person name="Kues U."/>
            <person name="Hibbett D.S."/>
            <person name="Hoffmeister D."/>
            <person name="Hogberg N."/>
            <person name="Martin F."/>
            <person name="Grigoriev I.V."/>
            <person name="Watkinson S.C."/>
        </authorList>
    </citation>
    <scope>NUCLEOTIDE SEQUENCE</scope>
    <source>
        <strain evidence="1">S7.9</strain>
    </source>
</reference>
<dbReference type="Proteomes" id="UP000008064">
    <property type="component" value="Unassembled WGS sequence"/>
</dbReference>
<dbReference type="SUPFAM" id="SSF46689">
    <property type="entry name" value="Homeodomain-like"/>
    <property type="match status" value="1"/>
</dbReference>
<dbReference type="KEGG" id="sla:SERLADRAFT_471026"/>
<dbReference type="InterPro" id="IPR009057">
    <property type="entry name" value="Homeodomain-like_sf"/>
</dbReference>
<dbReference type="AlphaFoldDB" id="F8P0M4"/>
<dbReference type="OrthoDB" id="3203937at2759"/>
<accession>F8P0M4</accession>
<evidence type="ECO:0000313" key="1">
    <source>
        <dbReference type="EMBL" id="EGO22708.1"/>
    </source>
</evidence>
<proteinExistence type="predicted"/>
<dbReference type="HOGENOM" id="CLU_056788_9_1_1"/>
<gene>
    <name evidence="1" type="ORF">SERLADRAFT_471026</name>
</gene>
<protein>
    <submittedName>
        <fullName evidence="1">Uncharacterized protein</fullName>
    </submittedName>
</protein>
<name>F8P0M4_SERL9</name>
<dbReference type="GeneID" id="18819864"/>
<dbReference type="RefSeq" id="XP_007319948.1">
    <property type="nucleotide sequence ID" value="XM_007319886.1"/>
</dbReference>
<dbReference type="EMBL" id="GL945436">
    <property type="protein sequence ID" value="EGO22708.1"/>
    <property type="molecule type" value="Genomic_DNA"/>
</dbReference>
<sequence>MRHHIPKEQKILVYKLSCIHGLSDRHVSHYLGISQRTIRCIRKTFRDTGEVGHQLACQGRSCALDGLEASFLEGCIERQPDMILSEFLDTNFFLWRALHRIVYTNFFKDLGYHTYHTSHTWY</sequence>